<sequence>MGRFTTGDESARLRLQYRYRGTALQVWKKKRWKEGEKQRLRSPSRKSVLKIPWVPPTKSRSKDHPFTSRYRIIFITTTALHQFYLLDPRFEPPDSRLWIKLPITLERELLEINSI</sequence>
<protein>
    <submittedName>
        <fullName evidence="1">Uncharacterized protein</fullName>
    </submittedName>
</protein>
<organism evidence="1 2">
    <name type="scientific">Cotesia glomerata</name>
    <name type="common">Lepidopteran parasitic wasp</name>
    <name type="synonym">Apanteles glomeratus</name>
    <dbReference type="NCBI Taxonomy" id="32391"/>
    <lineage>
        <taxon>Eukaryota</taxon>
        <taxon>Metazoa</taxon>
        <taxon>Ecdysozoa</taxon>
        <taxon>Arthropoda</taxon>
        <taxon>Hexapoda</taxon>
        <taxon>Insecta</taxon>
        <taxon>Pterygota</taxon>
        <taxon>Neoptera</taxon>
        <taxon>Endopterygota</taxon>
        <taxon>Hymenoptera</taxon>
        <taxon>Apocrita</taxon>
        <taxon>Ichneumonoidea</taxon>
        <taxon>Braconidae</taxon>
        <taxon>Microgastrinae</taxon>
        <taxon>Cotesia</taxon>
    </lineage>
</organism>
<proteinExistence type="predicted"/>
<evidence type="ECO:0000313" key="1">
    <source>
        <dbReference type="EMBL" id="KAH0546240.1"/>
    </source>
</evidence>
<reference evidence="1 2" key="1">
    <citation type="journal article" date="2021" name="J. Hered.">
        <title>A chromosome-level genome assembly of the parasitoid wasp, Cotesia glomerata (Hymenoptera: Braconidae).</title>
        <authorList>
            <person name="Pinto B.J."/>
            <person name="Weis J.J."/>
            <person name="Gamble T."/>
            <person name="Ode P.J."/>
            <person name="Paul R."/>
            <person name="Zaspel J.M."/>
        </authorList>
    </citation>
    <scope>NUCLEOTIDE SEQUENCE [LARGE SCALE GENOMIC DNA]</scope>
    <source>
        <strain evidence="1">CgM1</strain>
    </source>
</reference>
<evidence type="ECO:0000313" key="2">
    <source>
        <dbReference type="Proteomes" id="UP000826195"/>
    </source>
</evidence>
<keyword evidence="2" id="KW-1185">Reference proteome</keyword>
<comment type="caution">
    <text evidence="1">The sequence shown here is derived from an EMBL/GenBank/DDBJ whole genome shotgun (WGS) entry which is preliminary data.</text>
</comment>
<accession>A0AAV7I7W8</accession>
<name>A0AAV7I7W8_COTGL</name>
<dbReference type="Proteomes" id="UP000826195">
    <property type="component" value="Unassembled WGS sequence"/>
</dbReference>
<gene>
    <name evidence="1" type="ORF">KQX54_007476</name>
</gene>
<dbReference type="EMBL" id="JAHXZJ010002237">
    <property type="protein sequence ID" value="KAH0546240.1"/>
    <property type="molecule type" value="Genomic_DNA"/>
</dbReference>
<dbReference type="AlphaFoldDB" id="A0AAV7I7W8"/>